<evidence type="ECO:0000313" key="1">
    <source>
        <dbReference type="EMBL" id="OGL99351.1"/>
    </source>
</evidence>
<evidence type="ECO:0000313" key="2">
    <source>
        <dbReference type="Proteomes" id="UP000176501"/>
    </source>
</evidence>
<organism evidence="1 2">
    <name type="scientific">Candidatus Uhrbacteria bacterium RIFOXYB2_FULL_57_15</name>
    <dbReference type="NCBI Taxonomy" id="1802422"/>
    <lineage>
        <taxon>Bacteria</taxon>
        <taxon>Candidatus Uhriibacteriota</taxon>
    </lineage>
</organism>
<proteinExistence type="predicted"/>
<gene>
    <name evidence="1" type="ORF">A2304_00030</name>
</gene>
<dbReference type="Proteomes" id="UP000176501">
    <property type="component" value="Unassembled WGS sequence"/>
</dbReference>
<reference evidence="1 2" key="1">
    <citation type="journal article" date="2016" name="Nat. Commun.">
        <title>Thousands of microbial genomes shed light on interconnected biogeochemical processes in an aquifer system.</title>
        <authorList>
            <person name="Anantharaman K."/>
            <person name="Brown C.T."/>
            <person name="Hug L.A."/>
            <person name="Sharon I."/>
            <person name="Castelle C.J."/>
            <person name="Probst A.J."/>
            <person name="Thomas B.C."/>
            <person name="Singh A."/>
            <person name="Wilkins M.J."/>
            <person name="Karaoz U."/>
            <person name="Brodie E.L."/>
            <person name="Williams K.H."/>
            <person name="Hubbard S.S."/>
            <person name="Banfield J.F."/>
        </authorList>
    </citation>
    <scope>NUCLEOTIDE SEQUENCE [LARGE SCALE GENOMIC DNA]</scope>
</reference>
<sequence length="250" mass="28003">MPESTATENAITRALREICPKCADGFDLGWQQTVMTFVHKSDRAWLETIERVAGRMVRAEHDRRPRSNHTEYAVSALFAIGVVDDTGSATTELVIACENAGIPFNDAVEIYKLTRGLAMRTPSTDAYQRQEFVRGLIGHLTFHASHVPPEIRRALNRGDVLLLGIDIWADSRGEVPLCKCLRVACATTRRNITRDEAFWMARAFTPARVDDLIALLENELMRTNSVKFLLYRPGTVERNDLASLMAARSA</sequence>
<accession>A0A1F7W959</accession>
<dbReference type="AlphaFoldDB" id="A0A1F7W959"/>
<dbReference type="EMBL" id="MGFE01000006">
    <property type="protein sequence ID" value="OGL99351.1"/>
    <property type="molecule type" value="Genomic_DNA"/>
</dbReference>
<name>A0A1F7W959_9BACT</name>
<protein>
    <submittedName>
        <fullName evidence="1">Uncharacterized protein</fullName>
    </submittedName>
</protein>
<comment type="caution">
    <text evidence="1">The sequence shown here is derived from an EMBL/GenBank/DDBJ whole genome shotgun (WGS) entry which is preliminary data.</text>
</comment>